<reference evidence="1 2" key="1">
    <citation type="submission" date="2017-12" db="EMBL/GenBank/DDBJ databases">
        <authorList>
            <person name="Pombert J.-F."/>
            <person name="Haag K.L."/>
            <person name="Ebert D."/>
        </authorList>
    </citation>
    <scope>NUCLEOTIDE SEQUENCE [LARGE SCALE GENOMIC DNA]</scope>
    <source>
        <strain evidence="1">IL-G-3</strain>
    </source>
</reference>
<accession>A0A4Q9M400</accession>
<gene>
    <name evidence="1" type="ORF">CWI38_0102p0010</name>
</gene>
<keyword evidence="2" id="KW-1185">Reference proteome</keyword>
<evidence type="ECO:0000313" key="2">
    <source>
        <dbReference type="Proteomes" id="UP000292282"/>
    </source>
</evidence>
<comment type="caution">
    <text evidence="1">The sequence shown here is derived from an EMBL/GenBank/DDBJ whole genome shotgun (WGS) entry which is preliminary data.</text>
</comment>
<dbReference type="VEuPathDB" id="MicrosporidiaDB:CWI38_0102p0010"/>
<dbReference type="EMBL" id="PITK01000102">
    <property type="protein sequence ID" value="TBU20256.1"/>
    <property type="molecule type" value="Genomic_DNA"/>
</dbReference>
<proteinExistence type="predicted"/>
<sequence length="108" mass="12693">MPGAELVWSILCFATPYNYRDIPKEAKARTDLYCQGRINKIYLITDVFIGKITLKTTLFQHLNEYIQKILIKATHSKAYTNKNADKLVSISRPILFYMFFLLEKLVWQ</sequence>
<dbReference type="AlphaFoldDB" id="A0A4Q9M400"/>
<dbReference type="Proteomes" id="UP000292282">
    <property type="component" value="Unassembled WGS sequence"/>
</dbReference>
<evidence type="ECO:0000313" key="1">
    <source>
        <dbReference type="EMBL" id="TBU20256.1"/>
    </source>
</evidence>
<protein>
    <submittedName>
        <fullName evidence="1">Uncharacterized protein</fullName>
    </submittedName>
</protein>
<organism evidence="1 2">
    <name type="scientific">Hamiltosporidium tvaerminnensis</name>
    <dbReference type="NCBI Taxonomy" id="1176355"/>
    <lineage>
        <taxon>Eukaryota</taxon>
        <taxon>Fungi</taxon>
        <taxon>Fungi incertae sedis</taxon>
        <taxon>Microsporidia</taxon>
        <taxon>Dubosqiidae</taxon>
        <taxon>Hamiltosporidium</taxon>
    </lineage>
</organism>
<name>A0A4Q9M400_9MICR</name>